<evidence type="ECO:0000256" key="1">
    <source>
        <dbReference type="ARBA" id="ARBA00022450"/>
    </source>
</evidence>
<name>S8FFY2_FOMSC</name>
<evidence type="ECO:0000313" key="5">
    <source>
        <dbReference type="EMBL" id="EPS97322.1"/>
    </source>
</evidence>
<feature type="domain" description="Ketoreductase (KR)" evidence="3">
    <location>
        <begin position="4"/>
        <end position="77"/>
    </location>
</feature>
<protein>
    <recommendedName>
        <fullName evidence="3">Ketoreductase (KR) domain-containing protein</fullName>
    </recommendedName>
</protein>
<reference evidence="4 6" key="1">
    <citation type="journal article" date="2012" name="Science">
        <title>The Paleozoic origin of enzymatic lignin decomposition reconstructed from 31 fungal genomes.</title>
        <authorList>
            <person name="Floudas D."/>
            <person name="Binder M."/>
            <person name="Riley R."/>
            <person name="Barry K."/>
            <person name="Blanchette R.A."/>
            <person name="Henrissat B."/>
            <person name="Martinez A.T."/>
            <person name="Otillar R."/>
            <person name="Spatafora J.W."/>
            <person name="Yadav J.S."/>
            <person name="Aerts A."/>
            <person name="Benoit I."/>
            <person name="Boyd A."/>
            <person name="Carlson A."/>
            <person name="Copeland A."/>
            <person name="Coutinho P.M."/>
            <person name="de Vries R.P."/>
            <person name="Ferreira P."/>
            <person name="Findley K."/>
            <person name="Foster B."/>
            <person name="Gaskell J."/>
            <person name="Glotzer D."/>
            <person name="Gorecki P."/>
            <person name="Heitman J."/>
            <person name="Hesse C."/>
            <person name="Hori C."/>
            <person name="Igarashi K."/>
            <person name="Jurgens J.A."/>
            <person name="Kallen N."/>
            <person name="Kersten P."/>
            <person name="Kohler A."/>
            <person name="Kuees U."/>
            <person name="Kumar T.K.A."/>
            <person name="Kuo A."/>
            <person name="LaButti K."/>
            <person name="Larrondo L.F."/>
            <person name="Lindquist E."/>
            <person name="Ling A."/>
            <person name="Lombard V."/>
            <person name="Lucas S."/>
            <person name="Lundell T."/>
            <person name="Martin R."/>
            <person name="McLaughlin D.J."/>
            <person name="Morgenstern I."/>
            <person name="Morin E."/>
            <person name="Murat C."/>
            <person name="Nagy L.G."/>
            <person name="Nolan M."/>
            <person name="Ohm R.A."/>
            <person name="Patyshakuliyeva A."/>
            <person name="Rokas A."/>
            <person name="Ruiz-Duenas F.J."/>
            <person name="Sabat G."/>
            <person name="Salamov A."/>
            <person name="Samejima M."/>
            <person name="Schmutz J."/>
            <person name="Slot J.C."/>
            <person name="St John F."/>
            <person name="Stenlid J."/>
            <person name="Sun H."/>
            <person name="Sun S."/>
            <person name="Syed K."/>
            <person name="Tsang A."/>
            <person name="Wiebenga A."/>
            <person name="Young D."/>
            <person name="Pisabarro A."/>
            <person name="Eastwood D.C."/>
            <person name="Martin F."/>
            <person name="Cullen D."/>
            <person name="Grigoriev I.V."/>
            <person name="Hibbett D.S."/>
        </authorList>
    </citation>
    <scope>NUCLEOTIDE SEQUENCE</scope>
    <source>
        <strain evidence="6">FP-58527</strain>
        <strain evidence="4">FP-58527 SS1</strain>
    </source>
</reference>
<evidence type="ECO:0000259" key="3">
    <source>
        <dbReference type="Pfam" id="PF08659"/>
    </source>
</evidence>
<evidence type="ECO:0000256" key="2">
    <source>
        <dbReference type="ARBA" id="ARBA00022553"/>
    </source>
</evidence>
<dbReference type="InterPro" id="IPR050091">
    <property type="entry name" value="PKS_NRPS_Biosynth_Enz"/>
</dbReference>
<feature type="non-terminal residue" evidence="4">
    <location>
        <position position="154"/>
    </location>
</feature>
<dbReference type="GO" id="GO:0004312">
    <property type="term" value="F:fatty acid synthase activity"/>
    <property type="evidence" value="ECO:0007669"/>
    <property type="project" value="TreeGrafter"/>
</dbReference>
<evidence type="ECO:0000313" key="4">
    <source>
        <dbReference type="EMBL" id="EPS97319.1"/>
    </source>
</evidence>
<dbReference type="EMBL" id="KE504177">
    <property type="protein sequence ID" value="EPS97319.1"/>
    <property type="molecule type" value="Genomic_DNA"/>
</dbReference>
<dbReference type="Pfam" id="PF08659">
    <property type="entry name" value="KR"/>
    <property type="match status" value="1"/>
</dbReference>
<dbReference type="Proteomes" id="UP000015241">
    <property type="component" value="Unassembled WGS sequence"/>
</dbReference>
<organism evidence="4 6">
    <name type="scientific">Fomitopsis schrenkii</name>
    <name type="common">Brown rot fungus</name>
    <dbReference type="NCBI Taxonomy" id="2126942"/>
    <lineage>
        <taxon>Eukaryota</taxon>
        <taxon>Fungi</taxon>
        <taxon>Dikarya</taxon>
        <taxon>Basidiomycota</taxon>
        <taxon>Agaricomycotina</taxon>
        <taxon>Agaricomycetes</taxon>
        <taxon>Polyporales</taxon>
        <taxon>Fomitopsis</taxon>
    </lineage>
</organism>
<dbReference type="OrthoDB" id="2898237at2759"/>
<dbReference type="AlphaFoldDB" id="S8FFY2"/>
<evidence type="ECO:0000313" key="6">
    <source>
        <dbReference type="Proteomes" id="UP000015241"/>
    </source>
</evidence>
<keyword evidence="1" id="KW-0596">Phosphopantetheine</keyword>
<dbReference type="InterPro" id="IPR013968">
    <property type="entry name" value="PKS_KR"/>
</dbReference>
<dbReference type="HOGENOM" id="CLU_1699790_0_0_1"/>
<keyword evidence="2" id="KW-0597">Phosphoprotein</keyword>
<sequence>MLLSGVLVDRTFFSQDASTYEVTKSKLQAIKTLESVLLVKSLDFFVAFSSIASFGNSGQTNYASANTDLEGYVRHYRDVFALITPAIVDSVAISSALRHQERASQIEHLMPWAFSARDLCDCIEDGILLLARRPVGLYVPTLKWDLIRHHLGPS</sequence>
<dbReference type="EMBL" id="KE504177">
    <property type="protein sequence ID" value="EPS97322.1"/>
    <property type="molecule type" value="Genomic_DNA"/>
</dbReference>
<dbReference type="STRING" id="743788.S8FFY2"/>
<keyword evidence="6" id="KW-1185">Reference proteome</keyword>
<proteinExistence type="predicted"/>
<accession>S8FFY2</accession>
<reference evidence="4" key="2">
    <citation type="submission" date="2013-06" db="EMBL/GenBank/DDBJ databases">
        <authorList>
            <consortium name="DOE Joint Genome Institute"/>
            <person name="Riley R."/>
            <person name="Floudas D."/>
            <person name="Binder M."/>
            <person name="Barry K."/>
            <person name="Blanchette R.A."/>
            <person name="Henrissat B."/>
            <person name="Martinez A.T."/>
            <person name="Otillar R."/>
            <person name="Spatafora J.W."/>
            <person name="Yadav J.S."/>
            <person name="Aerts A."/>
            <person name="Benoit I."/>
            <person name="Boyd A."/>
            <person name="Carlson A."/>
            <person name="Copeland A."/>
            <person name="Coutinho P.M."/>
            <person name="De Vries R.P."/>
            <person name="Ferreira P."/>
            <person name="Findley K."/>
            <person name="Foster B."/>
            <person name="Gaskell J."/>
            <person name="Glotzer D."/>
            <person name="Gorecki P."/>
            <person name="Heitman J."/>
            <person name="Hesse C."/>
            <person name="Hori C."/>
            <person name="Igarashi K."/>
            <person name="Jurgens J.A."/>
            <person name="Kallen N."/>
            <person name="Kersten P."/>
            <person name="Kohler A."/>
            <person name="Kues U."/>
            <person name="Kumar T.K."/>
            <person name="Kuo A."/>
            <person name="LaButti K."/>
            <person name="Larrondo L.F."/>
            <person name="Lindquist E."/>
            <person name="Ling A."/>
            <person name="Lombard V."/>
            <person name="Lucas S."/>
            <person name="Lundell T."/>
            <person name="Martin R."/>
            <person name="McLaughlin D.J."/>
            <person name="Morgenstern I."/>
            <person name="Morin E."/>
            <person name="Murat C."/>
            <person name="Nagy L.G."/>
            <person name="Nolan M."/>
            <person name="Ohm R.A."/>
            <person name="Patyshakuliyeva A."/>
            <person name="Rokas A."/>
            <person name="Ruiz-Duenas F.J."/>
            <person name="Sabat G."/>
            <person name="Salamov A."/>
            <person name="Samejima M."/>
            <person name="Schmutz J."/>
            <person name="Slot J.C."/>
            <person name="St John F."/>
            <person name="Stenlid J."/>
            <person name="Sun H."/>
            <person name="Sun S."/>
            <person name="Syed K."/>
            <person name="Tsang A."/>
            <person name="Wiebenga A."/>
            <person name="Young D."/>
            <person name="Pisabarro A."/>
            <person name="Eastwood D.C."/>
            <person name="Martin F."/>
            <person name="Cullen D."/>
            <person name="Hibbett D.S."/>
            <person name="Grigoriev I.V."/>
        </authorList>
    </citation>
    <scope>NUCLEOTIDE SEQUENCE</scope>
    <source>
        <strain evidence="4">FP-58527 SS1</strain>
    </source>
</reference>
<dbReference type="eggNOG" id="KOG1202">
    <property type="taxonomic scope" value="Eukaryota"/>
</dbReference>
<dbReference type="Gene3D" id="3.40.50.720">
    <property type="entry name" value="NAD(P)-binding Rossmann-like Domain"/>
    <property type="match status" value="1"/>
</dbReference>
<dbReference type="PANTHER" id="PTHR43775">
    <property type="entry name" value="FATTY ACID SYNTHASE"/>
    <property type="match status" value="1"/>
</dbReference>
<gene>
    <name evidence="4" type="ORF">FOMPIDRAFT_1085936</name>
    <name evidence="5" type="ORF">FOMPIDRAFT_1087229</name>
</gene>
<dbReference type="PANTHER" id="PTHR43775:SF37">
    <property type="entry name" value="SI:DKEY-61P9.11"/>
    <property type="match status" value="1"/>
</dbReference>
<dbReference type="GO" id="GO:0006633">
    <property type="term" value="P:fatty acid biosynthetic process"/>
    <property type="evidence" value="ECO:0007669"/>
    <property type="project" value="TreeGrafter"/>
</dbReference>